<protein>
    <submittedName>
        <fullName evidence="1">Uncharacterized protein</fullName>
    </submittedName>
</protein>
<accession>A0A2U2D8A2</accession>
<proteinExistence type="predicted"/>
<reference evidence="1 2" key="1">
    <citation type="submission" date="2018-05" db="EMBL/GenBank/DDBJ databases">
        <title>Genome sequences of two Antarctic strains of Pseudomonas prosekii: insights into adaptation to extreme conditions.</title>
        <authorList>
            <person name="Snopkova K."/>
            <person name="Dufkova K."/>
            <person name="Cejkova D."/>
            <person name="Sedlacek I."/>
            <person name="Smajs D."/>
        </authorList>
    </citation>
    <scope>NUCLEOTIDE SEQUENCE [LARGE SCALE GENOMIC DNA]</scope>
    <source>
        <strain evidence="1 2">P2673</strain>
    </source>
</reference>
<evidence type="ECO:0000313" key="2">
    <source>
        <dbReference type="Proteomes" id="UP000245056"/>
    </source>
</evidence>
<name>A0A2U2D8A2_9PSED</name>
<dbReference type="OrthoDB" id="6818833at2"/>
<gene>
    <name evidence="1" type="ORF">C9I49_12650</name>
</gene>
<dbReference type="Proteomes" id="UP000245056">
    <property type="component" value="Unassembled WGS sequence"/>
</dbReference>
<dbReference type="RefSeq" id="WP_109520957.1">
    <property type="nucleotide sequence ID" value="NZ_QFAW01000014.1"/>
</dbReference>
<dbReference type="EMBL" id="QFAW01000014">
    <property type="protein sequence ID" value="PWE44800.1"/>
    <property type="molecule type" value="Genomic_DNA"/>
</dbReference>
<organism evidence="1 2">
    <name type="scientific">Pseudomonas prosekii</name>
    <dbReference type="NCBI Taxonomy" id="1148509"/>
    <lineage>
        <taxon>Bacteria</taxon>
        <taxon>Pseudomonadati</taxon>
        <taxon>Pseudomonadota</taxon>
        <taxon>Gammaproteobacteria</taxon>
        <taxon>Pseudomonadales</taxon>
        <taxon>Pseudomonadaceae</taxon>
        <taxon>Pseudomonas</taxon>
    </lineage>
</organism>
<evidence type="ECO:0000313" key="1">
    <source>
        <dbReference type="EMBL" id="PWE44800.1"/>
    </source>
</evidence>
<sequence>MSNTHQEQQAVALRQEGMSYANIMKVTGLPERKVKALTKGIVKVSPINTPLAKAVERVYTLAKRPHGIRDYELRDIMHEEYGSKWDTENGKYISSYSQNDVKYVREKVRIRAAQDDCIILFTPDWIDELAPTAGRKFLEAAANDLMTRFHAYKHQYMELHATRWKEDNEGADLAQRKQMYAVEQHLFKLAVKGFGNEPLERLLERSLVLTDLMEGTPDAVMVSVKGGNSSGEALEYYPEPRGTNPFLDFVESQGWLKEVEDRFV</sequence>
<dbReference type="AlphaFoldDB" id="A0A2U2D8A2"/>
<comment type="caution">
    <text evidence="1">The sequence shown here is derived from an EMBL/GenBank/DDBJ whole genome shotgun (WGS) entry which is preliminary data.</text>
</comment>